<name>A0A369QIU9_9BACT</name>
<dbReference type="PANTHER" id="PTHR36529">
    <property type="entry name" value="SLL1095 PROTEIN"/>
    <property type="match status" value="1"/>
</dbReference>
<reference evidence="1 2" key="1">
    <citation type="submission" date="2018-04" db="EMBL/GenBank/DDBJ databases">
        <title>Adhaeribacter sp. HMF7616 genome sequencing and assembly.</title>
        <authorList>
            <person name="Kang H."/>
            <person name="Kang J."/>
            <person name="Cha I."/>
            <person name="Kim H."/>
            <person name="Joh K."/>
        </authorList>
    </citation>
    <scope>NUCLEOTIDE SEQUENCE [LARGE SCALE GENOMIC DNA]</scope>
    <source>
        <strain evidence="1 2">HMF7616</strain>
    </source>
</reference>
<dbReference type="InterPro" id="IPR018641">
    <property type="entry name" value="Trfase_1_rSAM/seldom-assoc"/>
</dbReference>
<sequence length="234" mass="25803">MLSTPLNTALILFTRTPQEEVAHKRILKNGKVKQQKQLFQLLVQHARSLGQQTGLPFFVVDSTSQQGATFGERLHSAFAALFARGYAKVIAIGNDCVQLKAGDIQQAALNLQNNQAIFGPAQDGGVYLLGLDQTLFQHKPGFTEISWQKATVLADLQTWCAGFKTLLLPKVYCDLDSCQEVFATFATKQLPFAIMAFLANILITQASRVNHIILRVNRLFASALFFRGPPVLPS</sequence>
<evidence type="ECO:0000313" key="1">
    <source>
        <dbReference type="EMBL" id="RDC63156.1"/>
    </source>
</evidence>
<protein>
    <recommendedName>
        <fullName evidence="3">2-phospho-L-lactate guanylyltransferase</fullName>
    </recommendedName>
</protein>
<organism evidence="1 2">
    <name type="scientific">Adhaeribacter pallidiroseus</name>
    <dbReference type="NCBI Taxonomy" id="2072847"/>
    <lineage>
        <taxon>Bacteria</taxon>
        <taxon>Pseudomonadati</taxon>
        <taxon>Bacteroidota</taxon>
        <taxon>Cytophagia</taxon>
        <taxon>Cytophagales</taxon>
        <taxon>Hymenobacteraceae</taxon>
        <taxon>Adhaeribacter</taxon>
    </lineage>
</organism>
<dbReference type="SUPFAM" id="SSF53448">
    <property type="entry name" value="Nucleotide-diphospho-sugar transferases"/>
    <property type="match status" value="1"/>
</dbReference>
<evidence type="ECO:0000313" key="2">
    <source>
        <dbReference type="Proteomes" id="UP000253919"/>
    </source>
</evidence>
<dbReference type="PANTHER" id="PTHR36529:SF1">
    <property type="entry name" value="GLYCOSYLTRANSFERASE"/>
    <property type="match status" value="1"/>
</dbReference>
<dbReference type="Gene3D" id="3.90.550.10">
    <property type="entry name" value="Spore Coat Polysaccharide Biosynthesis Protein SpsA, Chain A"/>
    <property type="match status" value="1"/>
</dbReference>
<accession>A0A369QIU9</accession>
<dbReference type="InterPro" id="IPR029044">
    <property type="entry name" value="Nucleotide-diphossugar_trans"/>
</dbReference>
<dbReference type="Pfam" id="PF09837">
    <property type="entry name" value="DUF2064"/>
    <property type="match status" value="1"/>
</dbReference>
<dbReference type="AlphaFoldDB" id="A0A369QIU9"/>
<dbReference type="OrthoDB" id="9798250at2"/>
<dbReference type="EMBL" id="QASA01000001">
    <property type="protein sequence ID" value="RDC63156.1"/>
    <property type="molecule type" value="Genomic_DNA"/>
</dbReference>
<proteinExistence type="predicted"/>
<gene>
    <name evidence="1" type="ORF">AHMF7616_01757</name>
</gene>
<comment type="caution">
    <text evidence="1">The sequence shown here is derived from an EMBL/GenBank/DDBJ whole genome shotgun (WGS) entry which is preliminary data.</text>
</comment>
<keyword evidence="2" id="KW-1185">Reference proteome</keyword>
<evidence type="ECO:0008006" key="3">
    <source>
        <dbReference type="Google" id="ProtNLM"/>
    </source>
</evidence>
<dbReference type="RefSeq" id="WP_158546122.1">
    <property type="nucleotide sequence ID" value="NZ_QASA01000001.1"/>
</dbReference>
<dbReference type="Proteomes" id="UP000253919">
    <property type="component" value="Unassembled WGS sequence"/>
</dbReference>